<keyword evidence="2" id="KW-1185">Reference proteome</keyword>
<gene>
    <name evidence="1" type="ORF">TcWFU_005272</name>
</gene>
<dbReference type="Proteomes" id="UP001651158">
    <property type="component" value="Unassembled WGS sequence"/>
</dbReference>
<proteinExistence type="predicted"/>
<evidence type="ECO:0000313" key="1">
    <source>
        <dbReference type="EMBL" id="KAL5106841.1"/>
    </source>
</evidence>
<name>A0ABR4QBA5_9CEST</name>
<sequence length="156" mass="16872">MDPVISGANVTRPVTRTIITSAFLRRAFAAVLPNGSADLLVGEEAPGVKFPLLPLFIRICASTSADWLTYGCRASIETSEDILNVRQRNPESPNRGGVEKTGFDEDFLEHLNYIINQRAREVTLGRCGRSGSVASANILPPQVLKVDDELSSTSGQ</sequence>
<accession>A0ABR4QBA5</accession>
<evidence type="ECO:0000313" key="2">
    <source>
        <dbReference type="Proteomes" id="UP001651158"/>
    </source>
</evidence>
<reference evidence="1 2" key="1">
    <citation type="journal article" date="2022" name="Front. Cell. Infect. Microbiol.">
        <title>The Genomes of Two Strains of Taenia crassiceps the Animal Model for the Study of Human Cysticercosis.</title>
        <authorList>
            <person name="Bobes R.J."/>
            <person name="Estrada K."/>
            <person name="Rios-Valencia D.G."/>
            <person name="Calderon-Gallegos A."/>
            <person name="de la Torre P."/>
            <person name="Carrero J.C."/>
            <person name="Sanchez-Flores A."/>
            <person name="Laclette J.P."/>
        </authorList>
    </citation>
    <scope>NUCLEOTIDE SEQUENCE [LARGE SCALE GENOMIC DNA]</scope>
    <source>
        <strain evidence="1">WFUcys</strain>
    </source>
</reference>
<dbReference type="EMBL" id="JAKROA010000005">
    <property type="protein sequence ID" value="KAL5106841.1"/>
    <property type="molecule type" value="Genomic_DNA"/>
</dbReference>
<organism evidence="1 2">
    <name type="scientific">Taenia crassiceps</name>
    <dbReference type="NCBI Taxonomy" id="6207"/>
    <lineage>
        <taxon>Eukaryota</taxon>
        <taxon>Metazoa</taxon>
        <taxon>Spiralia</taxon>
        <taxon>Lophotrochozoa</taxon>
        <taxon>Platyhelminthes</taxon>
        <taxon>Cestoda</taxon>
        <taxon>Eucestoda</taxon>
        <taxon>Cyclophyllidea</taxon>
        <taxon>Taeniidae</taxon>
        <taxon>Taenia</taxon>
    </lineage>
</organism>
<comment type="caution">
    <text evidence="1">The sequence shown here is derived from an EMBL/GenBank/DDBJ whole genome shotgun (WGS) entry which is preliminary data.</text>
</comment>
<protein>
    <submittedName>
        <fullName evidence="1">Uncharacterized protein</fullName>
    </submittedName>
</protein>